<feature type="binding site" evidence="14">
    <location>
        <position position="418"/>
    </location>
    <ligand>
        <name>2-[(2R,5Z)-2-carboxy-4-methylthiazol-5(2H)-ylidene]ethyl phosphate</name>
        <dbReference type="ChEBI" id="CHEBI:62899"/>
    </ligand>
</feature>
<feature type="binding site" evidence="14">
    <location>
        <begin position="438"/>
        <end position="439"/>
    </location>
    <ligand>
        <name>2-[(2R,5Z)-2-carboxy-4-methylthiazol-5(2H)-ylidene]ethyl phosphate</name>
        <dbReference type="ChEBI" id="CHEBI:62899"/>
    </ligand>
</feature>
<feature type="binding site" evidence="14">
    <location>
        <begin position="291"/>
        <end position="295"/>
    </location>
    <ligand>
        <name>4-amino-2-methyl-5-(diphosphooxymethyl)pyrimidine</name>
        <dbReference type="ChEBI" id="CHEBI:57841"/>
    </ligand>
</feature>
<evidence type="ECO:0000256" key="9">
    <source>
        <dbReference type="ARBA" id="ARBA00022842"/>
    </source>
</evidence>
<dbReference type="PANTHER" id="PTHR20857">
    <property type="entry name" value="THIAMINE-PHOSPHATE PYROPHOSPHORYLASE"/>
    <property type="match status" value="1"/>
</dbReference>
<dbReference type="EMBL" id="LR130778">
    <property type="protein sequence ID" value="VDN48776.1"/>
    <property type="molecule type" value="Genomic_DNA"/>
</dbReference>
<proteinExistence type="inferred from homology"/>
<dbReference type="Gene3D" id="3.40.1190.20">
    <property type="match status" value="1"/>
</dbReference>
<dbReference type="Pfam" id="PF02581">
    <property type="entry name" value="TMP-TENI"/>
    <property type="match status" value="1"/>
</dbReference>
<keyword evidence="17" id="KW-1185">Reference proteome</keyword>
<keyword evidence="4 14" id="KW-0808">Transferase</keyword>
<evidence type="ECO:0000256" key="3">
    <source>
        <dbReference type="ARBA" id="ARBA00005165"/>
    </source>
</evidence>
<dbReference type="Gene3D" id="3.20.20.70">
    <property type="entry name" value="Aldolase class I"/>
    <property type="match status" value="1"/>
</dbReference>
<dbReference type="InterPro" id="IPR022998">
    <property type="entry name" value="ThiamineP_synth_TenI"/>
</dbReference>
<dbReference type="PANTHER" id="PTHR20857:SF15">
    <property type="entry name" value="THIAMINE-PHOSPHATE SYNTHASE"/>
    <property type="match status" value="1"/>
</dbReference>
<evidence type="ECO:0000256" key="11">
    <source>
        <dbReference type="ARBA" id="ARBA00047334"/>
    </source>
</evidence>
<comment type="catalytic activity">
    <reaction evidence="11 14">
        <text>4-methyl-5-(2-phosphooxyethyl)-thiazole + 4-amino-2-methyl-5-(diphosphooxymethyl)pyrimidine + H(+) = thiamine phosphate + diphosphate</text>
        <dbReference type="Rhea" id="RHEA:22328"/>
        <dbReference type="ChEBI" id="CHEBI:15378"/>
        <dbReference type="ChEBI" id="CHEBI:33019"/>
        <dbReference type="ChEBI" id="CHEBI:37575"/>
        <dbReference type="ChEBI" id="CHEBI:57841"/>
        <dbReference type="ChEBI" id="CHEBI:58296"/>
        <dbReference type="EC" id="2.5.1.3"/>
    </reaction>
</comment>
<dbReference type="InterPro" id="IPR000417">
    <property type="entry name" value="Hyethyz_kinase"/>
</dbReference>
<comment type="catalytic activity">
    <reaction evidence="1">
        <text>5-(2-hydroxyethyl)-4-methylthiazole + ATP = 4-methyl-5-(2-phosphooxyethyl)-thiazole + ADP + H(+)</text>
        <dbReference type="Rhea" id="RHEA:24212"/>
        <dbReference type="ChEBI" id="CHEBI:15378"/>
        <dbReference type="ChEBI" id="CHEBI:17957"/>
        <dbReference type="ChEBI" id="CHEBI:30616"/>
        <dbReference type="ChEBI" id="CHEBI:58296"/>
        <dbReference type="ChEBI" id="CHEBI:456216"/>
        <dbReference type="EC" id="2.7.1.50"/>
    </reaction>
</comment>
<dbReference type="InterPro" id="IPR013785">
    <property type="entry name" value="Aldolase_TIM"/>
</dbReference>
<comment type="cofactor">
    <cofactor evidence="14">
        <name>Mg(2+)</name>
        <dbReference type="ChEBI" id="CHEBI:18420"/>
    </cofactor>
    <text evidence="14">Binds 1 Mg(2+) ion per subunit.</text>
</comment>
<comment type="function">
    <text evidence="14">Condenses 4-methyl-5-(beta-hydroxyethyl)thiazole monophosphate (THZ-P) and 2-methyl-4-amino-5-hydroxymethyl pyrimidine pyrophosphate (HMP-PP) to form thiamine monophosphate (TMP).</text>
</comment>
<feature type="binding site" evidence="14">
    <location>
        <begin position="388"/>
        <end position="390"/>
    </location>
    <ligand>
        <name>2-[(2R,5Z)-2-carboxy-4-methylthiazol-5(2H)-ylidene]ethyl phosphate</name>
        <dbReference type="ChEBI" id="CHEBI:62899"/>
    </ligand>
</feature>
<feature type="binding site" evidence="14">
    <location>
        <position position="323"/>
    </location>
    <ligand>
        <name>4-amino-2-methyl-5-(diphosphooxymethyl)pyrimidine</name>
        <dbReference type="ChEBI" id="CHEBI:57841"/>
    </ligand>
</feature>
<evidence type="ECO:0000256" key="6">
    <source>
        <dbReference type="ARBA" id="ARBA00022741"/>
    </source>
</evidence>
<accession>A0A3P7S1Q2</accession>
<name>A0A3P7S1Q2_9FIRM</name>
<evidence type="ECO:0000256" key="14">
    <source>
        <dbReference type="HAMAP-Rule" id="MF_00097"/>
    </source>
</evidence>
<keyword evidence="9 14" id="KW-0460">Magnesium</keyword>
<keyword evidence="5 14" id="KW-0479">Metal-binding</keyword>
<evidence type="ECO:0000256" key="8">
    <source>
        <dbReference type="ARBA" id="ARBA00022840"/>
    </source>
</evidence>
<dbReference type="GO" id="GO:0009228">
    <property type="term" value="P:thiamine biosynthetic process"/>
    <property type="evidence" value="ECO:0007669"/>
    <property type="project" value="UniProtKB-KW"/>
</dbReference>
<dbReference type="Pfam" id="PF02110">
    <property type="entry name" value="HK"/>
    <property type="match status" value="1"/>
</dbReference>
<organism evidence="16 17">
    <name type="scientific">Petrocella atlantisensis</name>
    <dbReference type="NCBI Taxonomy" id="2173034"/>
    <lineage>
        <taxon>Bacteria</taxon>
        <taxon>Bacillati</taxon>
        <taxon>Bacillota</taxon>
        <taxon>Clostridia</taxon>
        <taxon>Lachnospirales</taxon>
        <taxon>Vallitaleaceae</taxon>
        <taxon>Petrocella</taxon>
    </lineage>
</organism>
<sequence length="460" mass="51215">MYLASKKPIIHFLTNYVTMQDVANMCIASGGRPIMSDASMEFEEIIPKVDGVVINIGTADQLRFDKMDHAHRIAKAHNKILLLDPVGCNASRFRLDYCIQSLKNGGISILKCNAHEAKALLNEEISPTFVGVDSQTVMGEQHHELVRNLWKKFEVYNLELIVIITGATDYIASSKGAWELTGGSVLQQRITGTGCMLNSLIITRACASSMDRHEAILKALDCMNRSSQMAAKWIVHQQRLGLYKQQLLDEVAKRSAPIYLITQETVDEQTFLYSCMPKTKLALQSGVGYLQYRVKDKAWEEKLRESRQLQALAREYGTTFIINDDVRLAKEIGADGVHLGIQDISIREARLELGPNAVVGATAKTIQQARCAAKNGADYLGVGALFSSPTKKDALPMDLTTLQSIYNHISLPLYGIGGITPNLLTQEYTKYLDGVAMVSTIYQEKNENITKKIHQIRENF</sequence>
<comment type="catalytic activity">
    <reaction evidence="13 14">
        <text>2-[(2R,5Z)-2-carboxy-4-methylthiazol-5(2H)-ylidene]ethyl phosphate + 4-amino-2-methyl-5-(diphosphooxymethyl)pyrimidine + 2 H(+) = thiamine phosphate + CO2 + diphosphate</text>
        <dbReference type="Rhea" id="RHEA:47844"/>
        <dbReference type="ChEBI" id="CHEBI:15378"/>
        <dbReference type="ChEBI" id="CHEBI:16526"/>
        <dbReference type="ChEBI" id="CHEBI:33019"/>
        <dbReference type="ChEBI" id="CHEBI:37575"/>
        <dbReference type="ChEBI" id="CHEBI:57841"/>
        <dbReference type="ChEBI" id="CHEBI:62899"/>
        <dbReference type="EC" id="2.5.1.3"/>
    </reaction>
</comment>
<comment type="pathway">
    <text evidence="3 14">Cofactor biosynthesis; thiamine diphosphate biosynthesis; thiamine phosphate from 4-amino-2-methyl-5-diphosphomethylpyrimidine and 4-methyl-5-(2-phosphoethyl)-thiazole: step 1/1.</text>
</comment>
<dbReference type="RefSeq" id="WP_172596249.1">
    <property type="nucleotide sequence ID" value="NZ_LR130778.1"/>
</dbReference>
<dbReference type="UniPathway" id="UPA00060">
    <property type="reaction ID" value="UER00139"/>
</dbReference>
<comment type="similarity">
    <text evidence="14">Belongs to the thiamine-phosphate synthase family.</text>
</comment>
<protein>
    <recommendedName>
        <fullName evidence="14">Thiamine-phosphate synthase</fullName>
        <shortName evidence="14">TP synthase</shortName>
        <shortName evidence="14">TPS</shortName>
        <ecNumber evidence="14">2.5.1.3</ecNumber>
    </recommendedName>
    <alternativeName>
        <fullName evidence="14">Thiamine-phosphate pyrophosphorylase</fullName>
        <shortName evidence="14">TMP pyrophosphorylase</shortName>
        <shortName evidence="14">TMP-PPase</shortName>
    </alternativeName>
</protein>
<dbReference type="Proteomes" id="UP000279029">
    <property type="component" value="Chromosome"/>
</dbReference>
<feature type="domain" description="Thiamine phosphate synthase/TenI" evidence="15">
    <location>
        <begin position="258"/>
        <end position="441"/>
    </location>
</feature>
<evidence type="ECO:0000256" key="4">
    <source>
        <dbReference type="ARBA" id="ARBA00022679"/>
    </source>
</evidence>
<evidence type="ECO:0000313" key="17">
    <source>
        <dbReference type="Proteomes" id="UP000279029"/>
    </source>
</evidence>
<feature type="binding site" evidence="14">
    <location>
        <position position="343"/>
    </location>
    <ligand>
        <name>Mg(2+)</name>
        <dbReference type="ChEBI" id="CHEBI:18420"/>
    </ligand>
</feature>
<dbReference type="SUPFAM" id="SSF51391">
    <property type="entry name" value="Thiamin phosphate synthase"/>
    <property type="match status" value="1"/>
</dbReference>
<dbReference type="GO" id="GO:0005737">
    <property type="term" value="C:cytoplasm"/>
    <property type="evidence" value="ECO:0007669"/>
    <property type="project" value="TreeGrafter"/>
</dbReference>
<feature type="binding site" evidence="14">
    <location>
        <position position="362"/>
    </location>
    <ligand>
        <name>4-amino-2-methyl-5-(diphosphooxymethyl)pyrimidine</name>
        <dbReference type="ChEBI" id="CHEBI:57841"/>
    </ligand>
</feature>
<dbReference type="InterPro" id="IPR029056">
    <property type="entry name" value="Ribokinase-like"/>
</dbReference>
<dbReference type="InterPro" id="IPR034291">
    <property type="entry name" value="TMP_synthase"/>
</dbReference>
<dbReference type="SUPFAM" id="SSF53613">
    <property type="entry name" value="Ribokinase-like"/>
    <property type="match status" value="1"/>
</dbReference>
<dbReference type="PRINTS" id="PR01099">
    <property type="entry name" value="HYETHTZKNASE"/>
</dbReference>
<evidence type="ECO:0000313" key="16">
    <source>
        <dbReference type="EMBL" id="VDN48776.1"/>
    </source>
</evidence>
<evidence type="ECO:0000256" key="2">
    <source>
        <dbReference type="ARBA" id="ARBA00004868"/>
    </source>
</evidence>
<comment type="pathway">
    <text evidence="2">Cofactor biosynthesis; thiamine diphosphate biosynthesis; 4-methyl-5-(2-phosphoethyl)-thiazole from 5-(2-hydroxyethyl)-4-methylthiazole: step 1/1.</text>
</comment>
<reference evidence="16 17" key="1">
    <citation type="submission" date="2018-09" db="EMBL/GenBank/DDBJ databases">
        <authorList>
            <person name="Postec A."/>
        </authorList>
    </citation>
    <scope>NUCLEOTIDE SEQUENCE [LARGE SCALE GENOMIC DNA]</scope>
    <source>
        <strain evidence="16">70B-A</strain>
    </source>
</reference>
<feature type="binding site" evidence="14">
    <location>
        <position position="324"/>
    </location>
    <ligand>
        <name>Mg(2+)</name>
        <dbReference type="ChEBI" id="CHEBI:18420"/>
    </ligand>
</feature>
<evidence type="ECO:0000256" key="5">
    <source>
        <dbReference type="ARBA" id="ARBA00022723"/>
    </source>
</evidence>
<dbReference type="EC" id="2.5.1.3" evidence="14"/>
<dbReference type="GO" id="GO:0004417">
    <property type="term" value="F:hydroxyethylthiazole kinase activity"/>
    <property type="evidence" value="ECO:0007669"/>
    <property type="project" value="UniProtKB-EC"/>
</dbReference>
<dbReference type="GO" id="GO:0000287">
    <property type="term" value="F:magnesium ion binding"/>
    <property type="evidence" value="ECO:0007669"/>
    <property type="project" value="UniProtKB-UniRule"/>
</dbReference>
<keyword evidence="10 14" id="KW-0784">Thiamine biosynthesis</keyword>
<dbReference type="CDD" id="cd00564">
    <property type="entry name" value="TMP_TenI"/>
    <property type="match status" value="1"/>
</dbReference>
<dbReference type="GO" id="GO:0005524">
    <property type="term" value="F:ATP binding"/>
    <property type="evidence" value="ECO:0007669"/>
    <property type="project" value="UniProtKB-KW"/>
</dbReference>
<dbReference type="AlphaFoldDB" id="A0A3P7S1Q2"/>
<dbReference type="KEGG" id="cbar:PATL70BA_2869"/>
<keyword evidence="6" id="KW-0547">Nucleotide-binding</keyword>
<dbReference type="HAMAP" id="MF_00097">
    <property type="entry name" value="TMP_synthase"/>
    <property type="match status" value="1"/>
</dbReference>
<evidence type="ECO:0000256" key="10">
    <source>
        <dbReference type="ARBA" id="ARBA00022977"/>
    </source>
</evidence>
<evidence type="ECO:0000256" key="7">
    <source>
        <dbReference type="ARBA" id="ARBA00022777"/>
    </source>
</evidence>
<evidence type="ECO:0000256" key="13">
    <source>
        <dbReference type="ARBA" id="ARBA00047883"/>
    </source>
</evidence>
<dbReference type="GO" id="GO:0009229">
    <property type="term" value="P:thiamine diphosphate biosynthetic process"/>
    <property type="evidence" value="ECO:0007669"/>
    <property type="project" value="UniProtKB-UniRule"/>
</dbReference>
<evidence type="ECO:0000259" key="15">
    <source>
        <dbReference type="Pfam" id="PF02581"/>
    </source>
</evidence>
<comment type="catalytic activity">
    <reaction evidence="12 14">
        <text>2-(2-carboxy-4-methylthiazol-5-yl)ethyl phosphate + 4-amino-2-methyl-5-(diphosphooxymethyl)pyrimidine + 2 H(+) = thiamine phosphate + CO2 + diphosphate</text>
        <dbReference type="Rhea" id="RHEA:47848"/>
        <dbReference type="ChEBI" id="CHEBI:15378"/>
        <dbReference type="ChEBI" id="CHEBI:16526"/>
        <dbReference type="ChEBI" id="CHEBI:33019"/>
        <dbReference type="ChEBI" id="CHEBI:37575"/>
        <dbReference type="ChEBI" id="CHEBI:57841"/>
        <dbReference type="ChEBI" id="CHEBI:62890"/>
        <dbReference type="EC" id="2.5.1.3"/>
    </reaction>
</comment>
<evidence type="ECO:0000256" key="1">
    <source>
        <dbReference type="ARBA" id="ARBA00001771"/>
    </source>
</evidence>
<dbReference type="NCBIfam" id="TIGR00693">
    <property type="entry name" value="thiE"/>
    <property type="match status" value="1"/>
</dbReference>
<gene>
    <name evidence="14 16" type="primary">thiE</name>
    <name evidence="16" type="ORF">PATL70BA_2869</name>
</gene>
<keyword evidence="8" id="KW-0067">ATP-binding</keyword>
<dbReference type="InterPro" id="IPR036206">
    <property type="entry name" value="ThiamineP_synth_sf"/>
</dbReference>
<evidence type="ECO:0000256" key="12">
    <source>
        <dbReference type="ARBA" id="ARBA00047851"/>
    </source>
</evidence>
<feature type="binding site" evidence="14">
    <location>
        <position position="391"/>
    </location>
    <ligand>
        <name>4-amino-2-methyl-5-(diphosphooxymethyl)pyrimidine</name>
        <dbReference type="ChEBI" id="CHEBI:57841"/>
    </ligand>
</feature>
<dbReference type="GO" id="GO:0004789">
    <property type="term" value="F:thiamine-phosphate diphosphorylase activity"/>
    <property type="evidence" value="ECO:0007669"/>
    <property type="project" value="UniProtKB-UniRule"/>
</dbReference>
<keyword evidence="7" id="KW-0418">Kinase</keyword>